<dbReference type="Proteomes" id="UP000683246">
    <property type="component" value="Chromosome"/>
</dbReference>
<dbReference type="InterPro" id="IPR055396">
    <property type="entry name" value="DUF7088"/>
</dbReference>
<dbReference type="Pfam" id="PF23357">
    <property type="entry name" value="DUF7088"/>
    <property type="match status" value="1"/>
</dbReference>
<evidence type="ECO:0000313" key="5">
    <source>
        <dbReference type="Proteomes" id="UP000683246"/>
    </source>
</evidence>
<evidence type="ECO:0000259" key="3">
    <source>
        <dbReference type="Pfam" id="PF23357"/>
    </source>
</evidence>
<protein>
    <submittedName>
        <fullName evidence="4">GldG family protein</fullName>
    </submittedName>
</protein>
<evidence type="ECO:0000256" key="1">
    <source>
        <dbReference type="SAM" id="Phobius"/>
    </source>
</evidence>
<dbReference type="RefSeq" id="WP_212694735.1">
    <property type="nucleotide sequence ID" value="NZ_CP058649.1"/>
</dbReference>
<feature type="transmembrane region" description="Helical" evidence="1">
    <location>
        <begin position="15"/>
        <end position="35"/>
    </location>
</feature>
<dbReference type="AlphaFoldDB" id="A0A8J8SI24"/>
<name>A0A8J8SI24_9FIRM</name>
<keyword evidence="1" id="KW-1133">Transmembrane helix</keyword>
<keyword evidence="1" id="KW-0812">Transmembrane</keyword>
<feature type="transmembrane region" description="Helical" evidence="1">
    <location>
        <begin position="446"/>
        <end position="470"/>
    </location>
</feature>
<dbReference type="KEGG" id="vpy:HZI73_17860"/>
<evidence type="ECO:0000313" key="4">
    <source>
        <dbReference type="EMBL" id="QUI24043.1"/>
    </source>
</evidence>
<feature type="domain" description="DUF7088" evidence="3">
    <location>
        <begin position="48"/>
        <end position="116"/>
    </location>
</feature>
<dbReference type="EMBL" id="CP058649">
    <property type="protein sequence ID" value="QUI24043.1"/>
    <property type="molecule type" value="Genomic_DNA"/>
</dbReference>
<organism evidence="4 5">
    <name type="scientific">Vallitalea pronyensis</name>
    <dbReference type="NCBI Taxonomy" id="1348613"/>
    <lineage>
        <taxon>Bacteria</taxon>
        <taxon>Bacillati</taxon>
        <taxon>Bacillota</taxon>
        <taxon>Clostridia</taxon>
        <taxon>Lachnospirales</taxon>
        <taxon>Vallitaleaceae</taxon>
        <taxon>Vallitalea</taxon>
    </lineage>
</organism>
<accession>A0A8J8SI24</accession>
<proteinExistence type="predicted"/>
<gene>
    <name evidence="4" type="ORF">HZI73_17860</name>
</gene>
<feature type="domain" description="ABC-type uncharacterised transport system" evidence="2">
    <location>
        <begin position="177"/>
        <end position="401"/>
    </location>
</feature>
<sequence length="475" mass="54401">MIIKNKDTKIRLQQAAIRLLSLLMVTLIIVIINLFSQKINVKIDLTRNNLFTISPKTIDILQQLEQPIDIYVLEEVGKETQLVKEILDTYKKKTKQLTITYVDPILNPMFASQYVKENETVSMGSIIVSKDERYDVIQVYDLYDMRYDNNKAVSLEAYAIEDQITNAIIRVTSEALPTIRVITGHQESALPSALSDGLTKNGYSVTSGTLLDEAYDPQKDLLVFVAPQKDFMEEELRRMHQFMDDGGSTLFLMEFTSKDQPNIEKLLRRFGIELIRGIVFDPDKTYMYPGRPNFLMPKIEESQLTKGIIQEQVPVMLPLCLGIKESSIIPQHITLIPLLTTSKDSYVKQNLTSKVFEKETGDITGSVYLAMSSQEDFYTRNGKTTSRLTVIGSSYLLDSSLVPLDAVANVPFLLQNIHWMSHQAERHYIQHKQPEKYTLILTEKEVMLYAILFIIVIPLFVVGIGIKIWLRRRYL</sequence>
<reference evidence="4" key="1">
    <citation type="submission" date="2020-07" db="EMBL/GenBank/DDBJ databases">
        <title>Vallitalea pronyensis genome.</title>
        <authorList>
            <person name="Postec A."/>
        </authorList>
    </citation>
    <scope>NUCLEOTIDE SEQUENCE</scope>
    <source>
        <strain evidence="4">FatNI3</strain>
    </source>
</reference>
<keyword evidence="5" id="KW-1185">Reference proteome</keyword>
<dbReference type="InterPro" id="IPR019196">
    <property type="entry name" value="ABC_transp_unknown"/>
</dbReference>
<evidence type="ECO:0000259" key="2">
    <source>
        <dbReference type="Pfam" id="PF09822"/>
    </source>
</evidence>
<keyword evidence="1" id="KW-0472">Membrane</keyword>
<dbReference type="Pfam" id="PF09822">
    <property type="entry name" value="ABC_transp_aux"/>
    <property type="match status" value="1"/>
</dbReference>